<sequence length="87" mass="9600">AAVLMPLSEGSKRLLEKAARDWCEVNRADPEQPVAEFNGKPLWAYICHDAINLAGWKNSLDCPDENGPALVVLIRRCGVLPDEFTHG</sequence>
<accession>X0W6D1</accession>
<dbReference type="EMBL" id="BARS01038224">
    <property type="protein sequence ID" value="GAG20178.1"/>
    <property type="molecule type" value="Genomic_DNA"/>
</dbReference>
<name>X0W6D1_9ZZZZ</name>
<organism evidence="1">
    <name type="scientific">marine sediment metagenome</name>
    <dbReference type="NCBI Taxonomy" id="412755"/>
    <lineage>
        <taxon>unclassified sequences</taxon>
        <taxon>metagenomes</taxon>
        <taxon>ecological metagenomes</taxon>
    </lineage>
</organism>
<dbReference type="AlphaFoldDB" id="X0W6D1"/>
<protein>
    <submittedName>
        <fullName evidence="1">Uncharacterized protein</fullName>
    </submittedName>
</protein>
<comment type="caution">
    <text evidence="1">The sequence shown here is derived from an EMBL/GenBank/DDBJ whole genome shotgun (WGS) entry which is preliminary data.</text>
</comment>
<proteinExistence type="predicted"/>
<evidence type="ECO:0000313" key="1">
    <source>
        <dbReference type="EMBL" id="GAG20178.1"/>
    </source>
</evidence>
<reference evidence="1" key="1">
    <citation type="journal article" date="2014" name="Front. Microbiol.">
        <title>High frequency of phylogenetically diverse reductive dehalogenase-homologous genes in deep subseafloor sedimentary metagenomes.</title>
        <authorList>
            <person name="Kawai M."/>
            <person name="Futagami T."/>
            <person name="Toyoda A."/>
            <person name="Takaki Y."/>
            <person name="Nishi S."/>
            <person name="Hori S."/>
            <person name="Arai W."/>
            <person name="Tsubouchi T."/>
            <person name="Morono Y."/>
            <person name="Uchiyama I."/>
            <person name="Ito T."/>
            <person name="Fujiyama A."/>
            <person name="Inagaki F."/>
            <person name="Takami H."/>
        </authorList>
    </citation>
    <scope>NUCLEOTIDE SEQUENCE</scope>
    <source>
        <strain evidence="1">Expedition CK06-06</strain>
    </source>
</reference>
<gene>
    <name evidence="1" type="ORF">S01H1_58511</name>
</gene>
<feature type="non-terminal residue" evidence="1">
    <location>
        <position position="1"/>
    </location>
</feature>